<evidence type="ECO:0000313" key="3">
    <source>
        <dbReference type="Proteomes" id="UP000703269"/>
    </source>
</evidence>
<proteinExistence type="predicted"/>
<evidence type="ECO:0000256" key="1">
    <source>
        <dbReference type="SAM" id="MobiDB-lite"/>
    </source>
</evidence>
<evidence type="ECO:0000313" key="2">
    <source>
        <dbReference type="EMBL" id="GJE97089.1"/>
    </source>
</evidence>
<organism evidence="2 3">
    <name type="scientific">Phanerochaete sordida</name>
    <dbReference type="NCBI Taxonomy" id="48140"/>
    <lineage>
        <taxon>Eukaryota</taxon>
        <taxon>Fungi</taxon>
        <taxon>Dikarya</taxon>
        <taxon>Basidiomycota</taxon>
        <taxon>Agaricomycotina</taxon>
        <taxon>Agaricomycetes</taxon>
        <taxon>Polyporales</taxon>
        <taxon>Phanerochaetaceae</taxon>
        <taxon>Phanerochaete</taxon>
    </lineage>
</organism>
<dbReference type="OrthoDB" id="2400485at2759"/>
<dbReference type="AlphaFoldDB" id="A0A9P3LJW3"/>
<accession>A0A9P3LJW3</accession>
<feature type="compositionally biased region" description="Basic and acidic residues" evidence="1">
    <location>
        <begin position="68"/>
        <end position="79"/>
    </location>
</feature>
<reference evidence="2 3" key="1">
    <citation type="submission" date="2021-08" db="EMBL/GenBank/DDBJ databases">
        <title>Draft Genome Sequence of Phanerochaete sordida strain YK-624.</title>
        <authorList>
            <person name="Mori T."/>
            <person name="Dohra H."/>
            <person name="Suzuki T."/>
            <person name="Kawagishi H."/>
            <person name="Hirai H."/>
        </authorList>
    </citation>
    <scope>NUCLEOTIDE SEQUENCE [LARGE SCALE GENOMIC DNA]</scope>
    <source>
        <strain evidence="2 3">YK-624</strain>
    </source>
</reference>
<feature type="region of interest" description="Disordered" evidence="1">
    <location>
        <begin position="62"/>
        <end position="87"/>
    </location>
</feature>
<dbReference type="Proteomes" id="UP000703269">
    <property type="component" value="Unassembled WGS sequence"/>
</dbReference>
<dbReference type="PANTHER" id="PTHR34213">
    <property type="entry name" value="NUCLEAR TRANSPORT FACTOR 2 (NTF2) FAMILY PROTEIN"/>
    <property type="match status" value="1"/>
</dbReference>
<dbReference type="EMBL" id="BPQB01000067">
    <property type="protein sequence ID" value="GJE97089.1"/>
    <property type="molecule type" value="Genomic_DNA"/>
</dbReference>
<keyword evidence="3" id="KW-1185">Reference proteome</keyword>
<sequence>MEETTHSPDSSSPSKDVAPGEHSLPHADPHTARAPTLTHHNLHTLNPPHFVNSIATGAHYAGALSPPAHEHNAHGEHGHRSQSMTGNDPAMLELYKDVLQDIEDLFCARLSPELFQRRWSQNCEYEDPLTKAHGYLECAAQFFGLAKLCSSSKRISCRVVSATLKPNKLVLAQTQEYTIRLFGTKKTVASFVLVTLDEDYKITKMVDQWDGNELPTRWGALYLRRFAAVLIRWFVTVPKSTSNS</sequence>
<dbReference type="PANTHER" id="PTHR34213:SF2">
    <property type="entry name" value="NUCLEAR TRANSPORT FACTOR 2 (NTF2) FAMILY PROTEIN"/>
    <property type="match status" value="1"/>
</dbReference>
<comment type="caution">
    <text evidence="2">The sequence shown here is derived from an EMBL/GenBank/DDBJ whole genome shotgun (WGS) entry which is preliminary data.</text>
</comment>
<protein>
    <submittedName>
        <fullName evidence="2">Uncharacterized protein</fullName>
    </submittedName>
</protein>
<gene>
    <name evidence="2" type="ORF">PsYK624_132990</name>
</gene>
<feature type="region of interest" description="Disordered" evidence="1">
    <location>
        <begin position="1"/>
        <end position="34"/>
    </location>
</feature>
<name>A0A9P3LJW3_9APHY</name>